<feature type="domain" description="HAMP" evidence="17">
    <location>
        <begin position="173"/>
        <end position="225"/>
    </location>
</feature>
<feature type="domain" description="Histidine kinase" evidence="16">
    <location>
        <begin position="233"/>
        <end position="434"/>
    </location>
</feature>
<keyword evidence="11" id="KW-0067">ATP-binding</keyword>
<dbReference type="CDD" id="cd00082">
    <property type="entry name" value="HisKA"/>
    <property type="match status" value="1"/>
</dbReference>
<evidence type="ECO:0000259" key="16">
    <source>
        <dbReference type="PROSITE" id="PS50109"/>
    </source>
</evidence>
<comment type="catalytic activity">
    <reaction evidence="1">
        <text>ATP + protein L-histidine = ADP + protein N-phospho-L-histidine.</text>
        <dbReference type="EC" id="2.7.13.3"/>
    </reaction>
</comment>
<accession>A0ABY8MNL5</accession>
<keyword evidence="13" id="KW-0902">Two-component regulatory system</keyword>
<evidence type="ECO:0000256" key="8">
    <source>
        <dbReference type="ARBA" id="ARBA00022692"/>
    </source>
</evidence>
<dbReference type="PANTHER" id="PTHR44936:SF5">
    <property type="entry name" value="SENSOR HISTIDINE KINASE ENVZ"/>
    <property type="match status" value="1"/>
</dbReference>
<evidence type="ECO:0000256" key="3">
    <source>
        <dbReference type="ARBA" id="ARBA00012438"/>
    </source>
</evidence>
<dbReference type="CDD" id="cd06225">
    <property type="entry name" value="HAMP"/>
    <property type="match status" value="1"/>
</dbReference>
<evidence type="ECO:0000313" key="18">
    <source>
        <dbReference type="EMBL" id="WGK88528.1"/>
    </source>
</evidence>
<name>A0ABY8MNL5_9PSED</name>
<dbReference type="Gene3D" id="3.30.565.10">
    <property type="entry name" value="Histidine kinase-like ATPase, C-terminal domain"/>
    <property type="match status" value="1"/>
</dbReference>
<keyword evidence="7" id="KW-0808">Transferase</keyword>
<dbReference type="RefSeq" id="WP_280161638.1">
    <property type="nucleotide sequence ID" value="NZ_CP093428.1"/>
</dbReference>
<evidence type="ECO:0000256" key="10">
    <source>
        <dbReference type="ARBA" id="ARBA00022777"/>
    </source>
</evidence>
<dbReference type="EC" id="2.7.13.3" evidence="3"/>
<evidence type="ECO:0000256" key="7">
    <source>
        <dbReference type="ARBA" id="ARBA00022679"/>
    </source>
</evidence>
<evidence type="ECO:0000256" key="15">
    <source>
        <dbReference type="SAM" id="Phobius"/>
    </source>
</evidence>
<reference evidence="18 19" key="1">
    <citation type="submission" date="2022-03" db="EMBL/GenBank/DDBJ databases">
        <title>Plant growth promoting endophytes with ACC deaminase activity.</title>
        <authorList>
            <person name="Charles T."/>
            <person name="Van Dyk A."/>
            <person name="Cheng J."/>
            <person name="Heil J."/>
        </authorList>
    </citation>
    <scope>NUCLEOTIDE SEQUENCE [LARGE SCALE GENOMIC DNA]</scope>
    <source>
        <strain evidence="18 19">8R6</strain>
    </source>
</reference>
<dbReference type="InterPro" id="IPR005467">
    <property type="entry name" value="His_kinase_dom"/>
</dbReference>
<keyword evidence="8 15" id="KW-0812">Transmembrane</keyword>
<dbReference type="SMART" id="SM00387">
    <property type="entry name" value="HATPase_c"/>
    <property type="match status" value="1"/>
</dbReference>
<comment type="subcellular location">
    <subcellularLocation>
        <location evidence="2">Cell inner membrane</location>
        <topology evidence="2">Multi-pass membrane protein</topology>
    </subcellularLocation>
</comment>
<dbReference type="InterPro" id="IPR003661">
    <property type="entry name" value="HisK_dim/P_dom"/>
</dbReference>
<keyword evidence="6" id="KW-0597">Phosphoprotein</keyword>
<dbReference type="PANTHER" id="PTHR44936">
    <property type="entry name" value="SENSOR PROTEIN CREC"/>
    <property type="match status" value="1"/>
</dbReference>
<dbReference type="InterPro" id="IPR004358">
    <property type="entry name" value="Sig_transdc_His_kin-like_C"/>
</dbReference>
<keyword evidence="10 18" id="KW-0418">Kinase</keyword>
<dbReference type="Pfam" id="PF00672">
    <property type="entry name" value="HAMP"/>
    <property type="match status" value="1"/>
</dbReference>
<dbReference type="SUPFAM" id="SSF47384">
    <property type="entry name" value="Homodimeric domain of signal transducing histidine kinase"/>
    <property type="match status" value="1"/>
</dbReference>
<keyword evidence="9" id="KW-0547">Nucleotide-binding</keyword>
<proteinExistence type="predicted"/>
<protein>
    <recommendedName>
        <fullName evidence="3">histidine kinase</fullName>
        <ecNumber evidence="3">2.7.13.3</ecNumber>
    </recommendedName>
</protein>
<keyword evidence="19" id="KW-1185">Reference proteome</keyword>
<feature type="transmembrane region" description="Helical" evidence="15">
    <location>
        <begin position="152"/>
        <end position="172"/>
    </location>
</feature>
<evidence type="ECO:0000256" key="1">
    <source>
        <dbReference type="ARBA" id="ARBA00000085"/>
    </source>
</evidence>
<dbReference type="InterPro" id="IPR003594">
    <property type="entry name" value="HATPase_dom"/>
</dbReference>
<keyword evidence="12 15" id="KW-1133">Transmembrane helix</keyword>
<evidence type="ECO:0000256" key="14">
    <source>
        <dbReference type="ARBA" id="ARBA00023136"/>
    </source>
</evidence>
<evidence type="ECO:0000259" key="17">
    <source>
        <dbReference type="PROSITE" id="PS50885"/>
    </source>
</evidence>
<dbReference type="PRINTS" id="PR00344">
    <property type="entry name" value="BCTRLSENSOR"/>
</dbReference>
<dbReference type="InterPro" id="IPR036097">
    <property type="entry name" value="HisK_dim/P_sf"/>
</dbReference>
<evidence type="ECO:0000256" key="6">
    <source>
        <dbReference type="ARBA" id="ARBA00022553"/>
    </source>
</evidence>
<evidence type="ECO:0000256" key="2">
    <source>
        <dbReference type="ARBA" id="ARBA00004429"/>
    </source>
</evidence>
<dbReference type="InterPro" id="IPR036890">
    <property type="entry name" value="HATPase_C_sf"/>
</dbReference>
<evidence type="ECO:0000256" key="12">
    <source>
        <dbReference type="ARBA" id="ARBA00022989"/>
    </source>
</evidence>
<keyword evidence="14 15" id="KW-0472">Membrane</keyword>
<dbReference type="SUPFAM" id="SSF55874">
    <property type="entry name" value="ATPase domain of HSP90 chaperone/DNA topoisomerase II/histidine kinase"/>
    <property type="match status" value="1"/>
</dbReference>
<dbReference type="Gene3D" id="1.10.287.130">
    <property type="match status" value="1"/>
</dbReference>
<evidence type="ECO:0000256" key="9">
    <source>
        <dbReference type="ARBA" id="ARBA00022741"/>
    </source>
</evidence>
<dbReference type="PROSITE" id="PS50109">
    <property type="entry name" value="HIS_KIN"/>
    <property type="match status" value="1"/>
</dbReference>
<evidence type="ECO:0000256" key="4">
    <source>
        <dbReference type="ARBA" id="ARBA00022475"/>
    </source>
</evidence>
<dbReference type="InterPro" id="IPR003660">
    <property type="entry name" value="HAMP_dom"/>
</dbReference>
<gene>
    <name evidence="18" type="ORF">MOQ58_18550</name>
</gene>
<dbReference type="EMBL" id="CP093428">
    <property type="protein sequence ID" value="WGK88528.1"/>
    <property type="molecule type" value="Genomic_DNA"/>
</dbReference>
<keyword evidence="5" id="KW-0997">Cell inner membrane</keyword>
<keyword evidence="4" id="KW-1003">Cell membrane</keyword>
<dbReference type="GO" id="GO:0016301">
    <property type="term" value="F:kinase activity"/>
    <property type="evidence" value="ECO:0007669"/>
    <property type="project" value="UniProtKB-KW"/>
</dbReference>
<evidence type="ECO:0000313" key="19">
    <source>
        <dbReference type="Proteomes" id="UP001243713"/>
    </source>
</evidence>
<sequence length="435" mass="47935">MNLSLRWPRTLASRLSLIFLIGLILAQVLSFGAQYYERYESAKNTMLGNLETDVSTSIAILDRLPAEERMSWLQQLDRRNYRYLLDEGSPGTAMSDTPIAVTSIKDAIGKDYPMTVTDIPGPVKHFQVHLKLADGSPVTIDVRPSMVPLSPWLPVVLLGQLLLMILCTWLAVRIAIRPLTRLAQAVETLDPNTHPVHLDEKGPTEVAHAAMAFNAMQARIAAYLKERMQLLAAISHDLQTPITRMKLRAELMDDCNEKDKLWNDLGEMEHLVREGVAYARSVHGATEESRRTDLDSFLDSLVFDYQDVGKDVQLSGKSDTVIDTRPHALRRVLVNLTDNALKFAGAAELQVESKPGGSLSVKVMDRGPGIAEEELAHVMEPFYRVENSRNRSTGGTGLGLAIAQQLALALGGSLTLSNREGGGLCAELKLPARPL</sequence>
<dbReference type="Proteomes" id="UP001243713">
    <property type="component" value="Chromosome"/>
</dbReference>
<organism evidence="18 19">
    <name type="scientific">Pseudomonas migulae</name>
    <dbReference type="NCBI Taxonomy" id="78543"/>
    <lineage>
        <taxon>Bacteria</taxon>
        <taxon>Pseudomonadati</taxon>
        <taxon>Pseudomonadota</taxon>
        <taxon>Gammaproteobacteria</taxon>
        <taxon>Pseudomonadales</taxon>
        <taxon>Pseudomonadaceae</taxon>
        <taxon>Pseudomonas</taxon>
    </lineage>
</organism>
<dbReference type="InterPro" id="IPR050980">
    <property type="entry name" value="2C_sensor_his_kinase"/>
</dbReference>
<dbReference type="PROSITE" id="PS50885">
    <property type="entry name" value="HAMP"/>
    <property type="match status" value="1"/>
</dbReference>
<evidence type="ECO:0000256" key="5">
    <source>
        <dbReference type="ARBA" id="ARBA00022519"/>
    </source>
</evidence>
<dbReference type="Pfam" id="PF02518">
    <property type="entry name" value="HATPase_c"/>
    <property type="match status" value="1"/>
</dbReference>
<evidence type="ECO:0000256" key="13">
    <source>
        <dbReference type="ARBA" id="ARBA00023012"/>
    </source>
</evidence>
<evidence type="ECO:0000256" key="11">
    <source>
        <dbReference type="ARBA" id="ARBA00022840"/>
    </source>
</evidence>
<dbReference type="SMART" id="SM00304">
    <property type="entry name" value="HAMP"/>
    <property type="match status" value="1"/>
</dbReference>